<dbReference type="Gene3D" id="3.10.20.90">
    <property type="entry name" value="Phosphatidylinositol 3-kinase Catalytic Subunit, Chain A, domain 1"/>
    <property type="match status" value="1"/>
</dbReference>
<dbReference type="Gene3D" id="1.10.260.100">
    <property type="match status" value="1"/>
</dbReference>
<feature type="compositionally biased region" description="Polar residues" evidence="2">
    <location>
        <begin position="275"/>
        <end position="286"/>
    </location>
</feature>
<dbReference type="InterPro" id="IPR015496">
    <property type="entry name" value="Ubiquilin"/>
</dbReference>
<comment type="caution">
    <text evidence="5">The sequence shown here is derived from an EMBL/GenBank/DDBJ whole genome shotgun (WGS) entry which is preliminary data.</text>
</comment>
<evidence type="ECO:0000256" key="1">
    <source>
        <dbReference type="ARBA" id="ARBA00074668"/>
    </source>
</evidence>
<dbReference type="Pfam" id="PF00240">
    <property type="entry name" value="ubiquitin"/>
    <property type="match status" value="1"/>
</dbReference>
<dbReference type="InterPro" id="IPR015940">
    <property type="entry name" value="UBA"/>
</dbReference>
<dbReference type="FunFam" id="3.10.20.90:FF:000095">
    <property type="entry name" value="Ubiquilin 4"/>
    <property type="match status" value="1"/>
</dbReference>
<dbReference type="Gene3D" id="1.10.8.10">
    <property type="entry name" value="DNA helicase RuvA subunit, C-terminal domain"/>
    <property type="match status" value="1"/>
</dbReference>
<dbReference type="PROSITE" id="PS50030">
    <property type="entry name" value="UBA"/>
    <property type="match status" value="1"/>
</dbReference>
<dbReference type="PROSITE" id="PS50053">
    <property type="entry name" value="UBIQUITIN_2"/>
    <property type="match status" value="1"/>
</dbReference>
<sequence length="550" mass="60282">MADDDAVDSKKNDEKPTGGEDSESKKKITVTVKTPKEKENFEVDEDIGVKAFKEVIAPVFNADVDQLCLIFAGKIMKDNDTLHQHHIKDGLTIHLVIRAVPRTTESGPSRPPADINATPFNLGPLGGLAGLDALGIGSGNFMEIQSRMQTELLNNPDMLRQLLDNPFVQRIMNDPENMRALITRNPQMQELMERNPEINHMLNNPELLRQTMELARNPSMLQELMRSHDRAISNLESIPGGYNALQRMYRDIQEPMFSATSEQFSRNPFAGLIDNNLSGNNPQQGTENREPLPNPWNSSQRGGGSTNNTSTSTNRQRPVMNNPSMASLLQQMSENSELMQNMLSAPYTQSVLEALANDPNMASALLADNPLLAGSPQTQEQVRSMIPNIVQQLQNPEIQNVMSNPQALNAIMQIHQGMETLRQTAPNLVNTFGVPGTSTTTNTTPSTTTTTSTSSTTQANTTTTQSGTTTTSQSAAADPFSEFMARMVAGMAAQRDTTLPPEQRYQTQLEQLASMGFVNREANLQALIATFGDVNAAVERLLALGQLSMS</sequence>
<dbReference type="InterPro" id="IPR029071">
    <property type="entry name" value="Ubiquitin-like_domsf"/>
</dbReference>
<feature type="region of interest" description="Disordered" evidence="2">
    <location>
        <begin position="1"/>
        <end position="31"/>
    </location>
</feature>
<reference evidence="5" key="1">
    <citation type="journal article" date="2023" name="G3 (Bethesda)">
        <title>Whole genome assemblies of Zophobas morio and Tenebrio molitor.</title>
        <authorList>
            <person name="Kaur S."/>
            <person name="Stinson S.A."/>
            <person name="diCenzo G.C."/>
        </authorList>
    </citation>
    <scope>NUCLEOTIDE SEQUENCE</scope>
    <source>
        <strain evidence="5">QUZm001</strain>
    </source>
</reference>
<feature type="region of interest" description="Disordered" evidence="2">
    <location>
        <begin position="433"/>
        <end position="476"/>
    </location>
</feature>
<protein>
    <recommendedName>
        <fullName evidence="1">Ubiquilin-like protein</fullName>
    </recommendedName>
</protein>
<feature type="region of interest" description="Disordered" evidence="2">
    <location>
        <begin position="269"/>
        <end position="321"/>
    </location>
</feature>
<dbReference type="CDD" id="cd14399">
    <property type="entry name" value="UBA_PLICs"/>
    <property type="match status" value="1"/>
</dbReference>
<dbReference type="SMART" id="SM00727">
    <property type="entry name" value="STI1"/>
    <property type="match status" value="4"/>
</dbReference>
<feature type="domain" description="UBA" evidence="3">
    <location>
        <begin position="500"/>
        <end position="544"/>
    </location>
</feature>
<evidence type="ECO:0000259" key="4">
    <source>
        <dbReference type="PROSITE" id="PS50053"/>
    </source>
</evidence>
<dbReference type="FunFam" id="1.10.260.100:FF:000001">
    <property type="entry name" value="Ubiquilin 1"/>
    <property type="match status" value="1"/>
</dbReference>
<evidence type="ECO:0000313" key="6">
    <source>
        <dbReference type="Proteomes" id="UP001168821"/>
    </source>
</evidence>
<dbReference type="AlphaFoldDB" id="A0AA38M0N3"/>
<dbReference type="SMART" id="SM00213">
    <property type="entry name" value="UBQ"/>
    <property type="match status" value="1"/>
</dbReference>
<dbReference type="Pfam" id="PF23195">
    <property type="entry name" value="UBQLN1"/>
    <property type="match status" value="1"/>
</dbReference>
<dbReference type="InterPro" id="IPR006636">
    <property type="entry name" value="STI1_HS-bd"/>
</dbReference>
<gene>
    <name evidence="5" type="ORF">Zmor_002844</name>
</gene>
<feature type="compositionally biased region" description="Basic and acidic residues" evidence="2">
    <location>
        <begin position="7"/>
        <end position="26"/>
    </location>
</feature>
<evidence type="ECO:0000259" key="3">
    <source>
        <dbReference type="PROSITE" id="PS50030"/>
    </source>
</evidence>
<dbReference type="EMBL" id="JALNTZ010000010">
    <property type="protein sequence ID" value="KAJ3639485.1"/>
    <property type="molecule type" value="Genomic_DNA"/>
</dbReference>
<organism evidence="5 6">
    <name type="scientific">Zophobas morio</name>
    <dbReference type="NCBI Taxonomy" id="2755281"/>
    <lineage>
        <taxon>Eukaryota</taxon>
        <taxon>Metazoa</taxon>
        <taxon>Ecdysozoa</taxon>
        <taxon>Arthropoda</taxon>
        <taxon>Hexapoda</taxon>
        <taxon>Insecta</taxon>
        <taxon>Pterygota</taxon>
        <taxon>Neoptera</taxon>
        <taxon>Endopterygota</taxon>
        <taxon>Coleoptera</taxon>
        <taxon>Polyphaga</taxon>
        <taxon>Cucujiformia</taxon>
        <taxon>Tenebrionidae</taxon>
        <taxon>Zophobas</taxon>
    </lineage>
</organism>
<evidence type="ECO:0000256" key="2">
    <source>
        <dbReference type="SAM" id="MobiDB-lite"/>
    </source>
</evidence>
<dbReference type="CDD" id="cd01808">
    <property type="entry name" value="Ubl_PLICs"/>
    <property type="match status" value="1"/>
</dbReference>
<dbReference type="InterPro" id="IPR009060">
    <property type="entry name" value="UBA-like_sf"/>
</dbReference>
<feature type="domain" description="Ubiquitin-like" evidence="4">
    <location>
        <begin position="28"/>
        <end position="98"/>
    </location>
</feature>
<dbReference type="Proteomes" id="UP001168821">
    <property type="component" value="Unassembled WGS sequence"/>
</dbReference>
<keyword evidence="6" id="KW-1185">Reference proteome</keyword>
<dbReference type="SUPFAM" id="SSF46934">
    <property type="entry name" value="UBA-like"/>
    <property type="match status" value="1"/>
</dbReference>
<accession>A0AA38M0N3</accession>
<dbReference type="SUPFAM" id="SSF54236">
    <property type="entry name" value="Ubiquitin-like"/>
    <property type="match status" value="1"/>
</dbReference>
<evidence type="ECO:0000313" key="5">
    <source>
        <dbReference type="EMBL" id="KAJ3639485.1"/>
    </source>
</evidence>
<feature type="compositionally biased region" description="Low complexity" evidence="2">
    <location>
        <begin position="306"/>
        <end position="317"/>
    </location>
</feature>
<dbReference type="SMART" id="SM00165">
    <property type="entry name" value="UBA"/>
    <property type="match status" value="1"/>
</dbReference>
<name>A0AA38M0N3_9CUCU</name>
<dbReference type="InterPro" id="IPR000626">
    <property type="entry name" value="Ubiquitin-like_dom"/>
</dbReference>
<dbReference type="FunFam" id="1.10.8.10:FF:000077">
    <property type="entry name" value="Ubiquilin like"/>
    <property type="match status" value="1"/>
</dbReference>
<dbReference type="PANTHER" id="PTHR10677:SF3">
    <property type="entry name" value="FI07626P-RELATED"/>
    <property type="match status" value="1"/>
</dbReference>
<dbReference type="GO" id="GO:0031593">
    <property type="term" value="F:polyubiquitin modification-dependent protein binding"/>
    <property type="evidence" value="ECO:0007669"/>
    <property type="project" value="TreeGrafter"/>
</dbReference>
<dbReference type="GO" id="GO:0006511">
    <property type="term" value="P:ubiquitin-dependent protein catabolic process"/>
    <property type="evidence" value="ECO:0007669"/>
    <property type="project" value="TreeGrafter"/>
</dbReference>
<feature type="compositionally biased region" description="Low complexity" evidence="2">
    <location>
        <begin position="435"/>
        <end position="475"/>
    </location>
</feature>
<dbReference type="Pfam" id="PF00627">
    <property type="entry name" value="UBA"/>
    <property type="match status" value="1"/>
</dbReference>
<proteinExistence type="predicted"/>
<dbReference type="PANTHER" id="PTHR10677">
    <property type="entry name" value="UBIQUILIN"/>
    <property type="match status" value="1"/>
</dbReference>
<dbReference type="GO" id="GO:0005829">
    <property type="term" value="C:cytosol"/>
    <property type="evidence" value="ECO:0007669"/>
    <property type="project" value="TreeGrafter"/>
</dbReference>